<dbReference type="Pfam" id="PF00145">
    <property type="entry name" value="DNA_methylase"/>
    <property type="match status" value="1"/>
</dbReference>
<dbReference type="GO" id="GO:0032259">
    <property type="term" value="P:methylation"/>
    <property type="evidence" value="ECO:0007669"/>
    <property type="project" value="UniProtKB-KW"/>
</dbReference>
<dbReference type="PANTHER" id="PTHR10629:SF52">
    <property type="entry name" value="DNA (CYTOSINE-5)-METHYLTRANSFERASE 1"/>
    <property type="match status" value="1"/>
</dbReference>
<dbReference type="OrthoDB" id="9813719at2"/>
<evidence type="ECO:0000313" key="7">
    <source>
        <dbReference type="EMBL" id="PPA70502.1"/>
    </source>
</evidence>
<dbReference type="PANTHER" id="PTHR10629">
    <property type="entry name" value="CYTOSINE-SPECIFIC METHYLTRANSFERASE"/>
    <property type="match status" value="1"/>
</dbReference>
<evidence type="ECO:0000256" key="2">
    <source>
        <dbReference type="ARBA" id="ARBA00022603"/>
    </source>
</evidence>
<evidence type="ECO:0000313" key="8">
    <source>
        <dbReference type="Proteomes" id="UP000239047"/>
    </source>
</evidence>
<reference evidence="7 8" key="1">
    <citation type="submission" date="2018-02" db="EMBL/GenBank/DDBJ databases">
        <title>Jeotgalibacillus proteolyticum sp. nov. a protease producing bacterium isolated from ocean sediments of Laizhou Bay.</title>
        <authorList>
            <person name="Li Y."/>
        </authorList>
    </citation>
    <scope>NUCLEOTIDE SEQUENCE [LARGE SCALE GENOMIC DNA]</scope>
    <source>
        <strain evidence="7 8">22-7</strain>
    </source>
</reference>
<protein>
    <recommendedName>
        <fullName evidence="1">DNA (cytosine-5-)-methyltransferase</fullName>
        <ecNumber evidence="1">2.1.1.37</ecNumber>
    </recommendedName>
</protein>
<keyword evidence="4 6" id="KW-0949">S-adenosyl-L-methionine</keyword>
<dbReference type="GO" id="GO:0044027">
    <property type="term" value="P:negative regulation of gene expression via chromosomal CpG island methylation"/>
    <property type="evidence" value="ECO:0007669"/>
    <property type="project" value="TreeGrafter"/>
</dbReference>
<sequence>MDLFREIIVDNFAGGGGASTGIELATGLSVDIAINHDPAAIAMHKANHPETEHYCESVWDVDPKEVVNGRKVGLCWLSPDCKHFSKAKGGKPVEKTIRGLAWIGVRWAATVRPRVIILENVEEFQDWGPLKDGRPDPGQKGKTFRSFVRAFERHGYKVDFRTLKACDYGAPTTRQRFFMIARCDGQPITWPEATHGDPGEVNVQLGLKKPYRTAAEVIDWSLPAPSIFTRSTPLKENTLLRIGRGIKKFVIEANEPYIVNDHAHLIQHYYTHQGAETRASSPADPLATIPTANRFGLVTAFLTKYYGQGIGQDVQEPIHTIPTKDRFGLVTAFMMKYYGTNIGHGLNEPLHTITSGGNKFGLVTVKGEEYQITDIGMRMLQPHELFKAQGFPQQYIIDKDYKGKRYPKSAQVARCGNSVPPPFAEALVRANLPNMCAAVHENKYRNVAQ</sequence>
<dbReference type="Proteomes" id="UP000239047">
    <property type="component" value="Unassembled WGS sequence"/>
</dbReference>
<dbReference type="InterPro" id="IPR050390">
    <property type="entry name" value="C5-Methyltransferase"/>
</dbReference>
<dbReference type="Gene3D" id="3.90.120.10">
    <property type="entry name" value="DNA Methylase, subunit A, domain 2"/>
    <property type="match status" value="1"/>
</dbReference>
<accession>A0A2S5GBU4</accession>
<organism evidence="7 8">
    <name type="scientific">Jeotgalibacillus proteolyticus</name>
    <dbReference type="NCBI Taxonomy" id="2082395"/>
    <lineage>
        <taxon>Bacteria</taxon>
        <taxon>Bacillati</taxon>
        <taxon>Bacillota</taxon>
        <taxon>Bacilli</taxon>
        <taxon>Bacillales</taxon>
        <taxon>Caryophanaceae</taxon>
        <taxon>Jeotgalibacillus</taxon>
    </lineage>
</organism>
<dbReference type="GO" id="GO:0003677">
    <property type="term" value="F:DNA binding"/>
    <property type="evidence" value="ECO:0007669"/>
    <property type="project" value="TreeGrafter"/>
</dbReference>
<dbReference type="EC" id="2.1.1.37" evidence="1"/>
<comment type="similarity">
    <text evidence="6">Belongs to the class I-like SAM-binding methyltransferase superfamily. C5-methyltransferase family.</text>
</comment>
<keyword evidence="8" id="KW-1185">Reference proteome</keyword>
<dbReference type="SUPFAM" id="SSF53335">
    <property type="entry name" value="S-adenosyl-L-methionine-dependent methyltransferases"/>
    <property type="match status" value="1"/>
</dbReference>
<keyword evidence="5" id="KW-0680">Restriction system</keyword>
<evidence type="ECO:0000256" key="4">
    <source>
        <dbReference type="ARBA" id="ARBA00022691"/>
    </source>
</evidence>
<evidence type="ECO:0000256" key="1">
    <source>
        <dbReference type="ARBA" id="ARBA00011975"/>
    </source>
</evidence>
<name>A0A2S5GBU4_9BACL</name>
<dbReference type="AlphaFoldDB" id="A0A2S5GBU4"/>
<dbReference type="Gene3D" id="3.40.50.150">
    <property type="entry name" value="Vaccinia Virus protein VP39"/>
    <property type="match status" value="1"/>
</dbReference>
<dbReference type="GO" id="GO:0009307">
    <property type="term" value="P:DNA restriction-modification system"/>
    <property type="evidence" value="ECO:0007669"/>
    <property type="project" value="UniProtKB-KW"/>
</dbReference>
<keyword evidence="3 6" id="KW-0808">Transferase</keyword>
<evidence type="ECO:0000256" key="5">
    <source>
        <dbReference type="ARBA" id="ARBA00022747"/>
    </source>
</evidence>
<proteinExistence type="inferred from homology"/>
<evidence type="ECO:0000256" key="6">
    <source>
        <dbReference type="PROSITE-ProRule" id="PRU01016"/>
    </source>
</evidence>
<dbReference type="PROSITE" id="PS51679">
    <property type="entry name" value="SAM_MT_C5"/>
    <property type="match status" value="1"/>
</dbReference>
<dbReference type="InterPro" id="IPR029063">
    <property type="entry name" value="SAM-dependent_MTases_sf"/>
</dbReference>
<dbReference type="GO" id="GO:0003886">
    <property type="term" value="F:DNA (cytosine-5-)-methyltransferase activity"/>
    <property type="evidence" value="ECO:0007669"/>
    <property type="project" value="UniProtKB-EC"/>
</dbReference>
<evidence type="ECO:0000256" key="3">
    <source>
        <dbReference type="ARBA" id="ARBA00022679"/>
    </source>
</evidence>
<dbReference type="EMBL" id="PREZ01000004">
    <property type="protein sequence ID" value="PPA70502.1"/>
    <property type="molecule type" value="Genomic_DNA"/>
</dbReference>
<gene>
    <name evidence="7" type="ORF">C4B60_10725</name>
</gene>
<dbReference type="PRINTS" id="PR00105">
    <property type="entry name" value="C5METTRFRASE"/>
</dbReference>
<dbReference type="InterPro" id="IPR001525">
    <property type="entry name" value="C5_MeTfrase"/>
</dbReference>
<feature type="active site" evidence="6">
    <location>
        <position position="81"/>
    </location>
</feature>
<comment type="caution">
    <text evidence="7">The sequence shown here is derived from an EMBL/GenBank/DDBJ whole genome shotgun (WGS) entry which is preliminary data.</text>
</comment>
<keyword evidence="2 6" id="KW-0489">Methyltransferase</keyword>